<evidence type="ECO:0000256" key="1">
    <source>
        <dbReference type="SAM" id="MobiDB-lite"/>
    </source>
</evidence>
<dbReference type="Proteomes" id="UP001230426">
    <property type="component" value="Unassembled WGS sequence"/>
</dbReference>
<reference evidence="2 3" key="1">
    <citation type="submission" date="2023-07" db="EMBL/GenBank/DDBJ databases">
        <title>Sequencing the genomes of 1000 actinobacteria strains.</title>
        <authorList>
            <person name="Klenk H.-P."/>
        </authorList>
    </citation>
    <scope>NUCLEOTIDE SEQUENCE [LARGE SCALE GENOMIC DNA]</scope>
    <source>
        <strain evidence="2 3">DSM 44109</strain>
    </source>
</reference>
<feature type="region of interest" description="Disordered" evidence="1">
    <location>
        <begin position="42"/>
        <end position="78"/>
    </location>
</feature>
<sequence>MIPRLVTVRDRRRNGRRLRLNVPVVQAPILLLAMPTEIGRVPRRPGESGRRAVRGAGQPLWVLPGPGSRSSRAERPCR</sequence>
<name>A0ABT9RJD2_9ACTN</name>
<proteinExistence type="predicted"/>
<accession>A0ABT9RJD2</accession>
<dbReference type="EMBL" id="JAUSRB010000002">
    <property type="protein sequence ID" value="MDP9869411.1"/>
    <property type="molecule type" value="Genomic_DNA"/>
</dbReference>
<comment type="caution">
    <text evidence="2">The sequence shown here is derived from an EMBL/GenBank/DDBJ whole genome shotgun (WGS) entry which is preliminary data.</text>
</comment>
<organism evidence="2 3">
    <name type="scientific">Streptosporangium brasiliense</name>
    <dbReference type="NCBI Taxonomy" id="47480"/>
    <lineage>
        <taxon>Bacteria</taxon>
        <taxon>Bacillati</taxon>
        <taxon>Actinomycetota</taxon>
        <taxon>Actinomycetes</taxon>
        <taxon>Streptosporangiales</taxon>
        <taxon>Streptosporangiaceae</taxon>
        <taxon>Streptosporangium</taxon>
    </lineage>
</organism>
<gene>
    <name evidence="2" type="ORF">J2S55_008677</name>
</gene>
<evidence type="ECO:0000313" key="3">
    <source>
        <dbReference type="Proteomes" id="UP001230426"/>
    </source>
</evidence>
<protein>
    <submittedName>
        <fullName evidence="2">Uncharacterized protein</fullName>
    </submittedName>
</protein>
<keyword evidence="3" id="KW-1185">Reference proteome</keyword>
<evidence type="ECO:0000313" key="2">
    <source>
        <dbReference type="EMBL" id="MDP9869411.1"/>
    </source>
</evidence>